<comment type="caution">
    <text evidence="2">The sequence shown here is derived from an EMBL/GenBank/DDBJ whole genome shotgun (WGS) entry which is preliminary data.</text>
</comment>
<proteinExistence type="predicted"/>
<evidence type="ECO:0000256" key="1">
    <source>
        <dbReference type="SAM" id="MobiDB-lite"/>
    </source>
</evidence>
<name>A0ABQ2MR10_9ACTN</name>
<dbReference type="Proteomes" id="UP000631535">
    <property type="component" value="Unassembled WGS sequence"/>
</dbReference>
<feature type="compositionally biased region" description="Basic and acidic residues" evidence="1">
    <location>
        <begin position="114"/>
        <end position="125"/>
    </location>
</feature>
<accession>A0ABQ2MR10</accession>
<sequence>MQCDLYRKLPEAAPVAKRALAETGSCRSHRICQLRHGRYGAEVAPHGGSDTWDSRDLKIVEVLGPTGGHTPCTPPNTGSSLEQARVHHLSFDLQTRLPFLGGSKRPAGGSPGDADAHFDANEAGQ</sequence>
<feature type="region of interest" description="Disordered" evidence="1">
    <location>
        <begin position="98"/>
        <end position="125"/>
    </location>
</feature>
<reference evidence="3" key="1">
    <citation type="journal article" date="2019" name="Int. J. Syst. Evol. Microbiol.">
        <title>The Global Catalogue of Microorganisms (GCM) 10K type strain sequencing project: providing services to taxonomists for standard genome sequencing and annotation.</title>
        <authorList>
            <consortium name="The Broad Institute Genomics Platform"/>
            <consortium name="The Broad Institute Genome Sequencing Center for Infectious Disease"/>
            <person name="Wu L."/>
            <person name="Ma J."/>
        </authorList>
    </citation>
    <scope>NUCLEOTIDE SEQUENCE [LARGE SCALE GENOMIC DNA]</scope>
    <source>
        <strain evidence="3">CGMCC 4.7178</strain>
    </source>
</reference>
<evidence type="ECO:0000313" key="3">
    <source>
        <dbReference type="Proteomes" id="UP000631535"/>
    </source>
</evidence>
<protein>
    <submittedName>
        <fullName evidence="2">Uncharacterized protein</fullName>
    </submittedName>
</protein>
<dbReference type="EMBL" id="BMMP01000019">
    <property type="protein sequence ID" value="GGO56260.1"/>
    <property type="molecule type" value="Genomic_DNA"/>
</dbReference>
<gene>
    <name evidence="2" type="ORF">GCM10012287_49440</name>
</gene>
<organism evidence="2 3">
    <name type="scientific">Streptomyces daqingensis</name>
    <dbReference type="NCBI Taxonomy" id="1472640"/>
    <lineage>
        <taxon>Bacteria</taxon>
        <taxon>Bacillati</taxon>
        <taxon>Actinomycetota</taxon>
        <taxon>Actinomycetes</taxon>
        <taxon>Kitasatosporales</taxon>
        <taxon>Streptomycetaceae</taxon>
        <taxon>Streptomyces</taxon>
    </lineage>
</organism>
<keyword evidence="3" id="KW-1185">Reference proteome</keyword>
<evidence type="ECO:0000313" key="2">
    <source>
        <dbReference type="EMBL" id="GGO56260.1"/>
    </source>
</evidence>